<feature type="region of interest" description="Disordered" evidence="8">
    <location>
        <begin position="52"/>
        <end position="81"/>
    </location>
</feature>
<keyword evidence="3" id="KW-1003">Cell membrane</keyword>
<dbReference type="Proteomes" id="UP001396898">
    <property type="component" value="Unassembled WGS sequence"/>
</dbReference>
<keyword evidence="11" id="KW-1185">Reference proteome</keyword>
<comment type="subcellular location">
    <subcellularLocation>
        <location evidence="1">Cell membrane</location>
        <topology evidence="1">Multi-pass membrane protein</topology>
    </subcellularLocation>
</comment>
<protein>
    <submittedName>
        <fullName evidence="10">Uncharacterized protein</fullName>
    </submittedName>
</protein>
<feature type="transmembrane region" description="Helical" evidence="9">
    <location>
        <begin position="375"/>
        <end position="396"/>
    </location>
</feature>
<feature type="transmembrane region" description="Helical" evidence="9">
    <location>
        <begin position="402"/>
        <end position="421"/>
    </location>
</feature>
<keyword evidence="6" id="KW-0406">Ion transport</keyword>
<evidence type="ECO:0000256" key="1">
    <source>
        <dbReference type="ARBA" id="ARBA00004651"/>
    </source>
</evidence>
<keyword evidence="2" id="KW-0813">Transport</keyword>
<dbReference type="PANTHER" id="PTHR33281:SF19">
    <property type="entry name" value="VOLTAGE-DEPENDENT ANION CHANNEL-FORMING PROTEIN YNEE"/>
    <property type="match status" value="1"/>
</dbReference>
<evidence type="ECO:0000256" key="2">
    <source>
        <dbReference type="ARBA" id="ARBA00022448"/>
    </source>
</evidence>
<organism evidence="10 11">
    <name type="scientific">Apiospora marii</name>
    <dbReference type="NCBI Taxonomy" id="335849"/>
    <lineage>
        <taxon>Eukaryota</taxon>
        <taxon>Fungi</taxon>
        <taxon>Dikarya</taxon>
        <taxon>Ascomycota</taxon>
        <taxon>Pezizomycotina</taxon>
        <taxon>Sordariomycetes</taxon>
        <taxon>Xylariomycetidae</taxon>
        <taxon>Amphisphaeriales</taxon>
        <taxon>Apiosporaceae</taxon>
        <taxon>Apiospora</taxon>
    </lineage>
</organism>
<keyword evidence="4 9" id="KW-0812">Transmembrane</keyword>
<evidence type="ECO:0000256" key="5">
    <source>
        <dbReference type="ARBA" id="ARBA00022989"/>
    </source>
</evidence>
<name>A0ABR1RVR8_9PEZI</name>
<dbReference type="EMBL" id="JAQQWI010000010">
    <property type="protein sequence ID" value="KAK8018333.1"/>
    <property type="molecule type" value="Genomic_DNA"/>
</dbReference>
<feature type="transmembrane region" description="Helical" evidence="9">
    <location>
        <begin position="119"/>
        <end position="138"/>
    </location>
</feature>
<evidence type="ECO:0000313" key="11">
    <source>
        <dbReference type="Proteomes" id="UP001396898"/>
    </source>
</evidence>
<evidence type="ECO:0000256" key="8">
    <source>
        <dbReference type="SAM" id="MobiDB-lite"/>
    </source>
</evidence>
<dbReference type="Pfam" id="PF25539">
    <property type="entry name" value="Bestrophin_2"/>
    <property type="match status" value="1"/>
</dbReference>
<accession>A0ABR1RVR8</accession>
<comment type="caution">
    <text evidence="10">The sequence shown here is derived from an EMBL/GenBank/DDBJ whole genome shotgun (WGS) entry which is preliminary data.</text>
</comment>
<feature type="compositionally biased region" description="Gly residues" evidence="8">
    <location>
        <begin position="1"/>
        <end position="28"/>
    </location>
</feature>
<evidence type="ECO:0000256" key="4">
    <source>
        <dbReference type="ARBA" id="ARBA00022692"/>
    </source>
</evidence>
<evidence type="ECO:0000256" key="6">
    <source>
        <dbReference type="ARBA" id="ARBA00023065"/>
    </source>
</evidence>
<gene>
    <name evidence="10" type="ORF">PG991_007523</name>
</gene>
<sequence length="524" mass="57712">MAGEDGGGGGSGAGHAGGPAGSAAGPGGAHALSGDHVPAPIVTSGEAMDIKKQTSHTSGVLNGQGDEFPLSPRVHTPNPFSRKNTSMDIDDYFSGPRDLQKHSKWPLFLQMHGSILPKMVVPLIWVGAWSSIITWLSLSERIPGVNLSISSILLTVTGFVVGLGLSFRNSTAYERYAEGRRYWSQLTLTCQSLARVYWVNTKEREQCSKEDLLAKIFVHTRAAQQTDPPCDHNSTALNLLTAFAVALKHKLRFEPYTYYEDIEDLVAHLETYARSATQDDDVFKPKKPNVFKVVGEHLGISFAASNPRKIIKKAQSPLGNLPLEILTYLAAYTDEIIGNGQLPIPMTQTMAYNGMQALNDVMTGTERVLTTPLPLAYTISISQITWAYVMLLPFQLLKDLKWVTIPAAVCASYIILGLLFIGREIENPFGNDVNDLPLELYCQQIVQDLETVSARPPPRQSDWVQHPRNKLLFPHSESSYRVWAGRSEAAIRQALRSRPHAQYEKETVNSTATTVKVEDGTDRV</sequence>
<evidence type="ECO:0000313" key="10">
    <source>
        <dbReference type="EMBL" id="KAK8018333.1"/>
    </source>
</evidence>
<reference evidence="10 11" key="1">
    <citation type="submission" date="2023-01" db="EMBL/GenBank/DDBJ databases">
        <title>Analysis of 21 Apiospora genomes using comparative genomics revels a genus with tremendous synthesis potential of carbohydrate active enzymes and secondary metabolites.</title>
        <authorList>
            <person name="Sorensen T."/>
        </authorList>
    </citation>
    <scope>NUCLEOTIDE SEQUENCE [LARGE SCALE GENOMIC DNA]</scope>
    <source>
        <strain evidence="10 11">CBS 20057</strain>
    </source>
</reference>
<keyword evidence="7 9" id="KW-0472">Membrane</keyword>
<keyword evidence="5 9" id="KW-1133">Transmembrane helix</keyword>
<feature type="transmembrane region" description="Helical" evidence="9">
    <location>
        <begin position="144"/>
        <end position="165"/>
    </location>
</feature>
<feature type="region of interest" description="Disordered" evidence="8">
    <location>
        <begin position="1"/>
        <end position="40"/>
    </location>
</feature>
<proteinExistence type="predicted"/>
<dbReference type="PANTHER" id="PTHR33281">
    <property type="entry name" value="UPF0187 PROTEIN YNEE"/>
    <property type="match status" value="1"/>
</dbReference>
<evidence type="ECO:0000256" key="7">
    <source>
        <dbReference type="ARBA" id="ARBA00023136"/>
    </source>
</evidence>
<feature type="region of interest" description="Disordered" evidence="8">
    <location>
        <begin position="502"/>
        <end position="524"/>
    </location>
</feature>
<dbReference type="InterPro" id="IPR044669">
    <property type="entry name" value="YneE/VCCN1/2-like"/>
</dbReference>
<evidence type="ECO:0000256" key="3">
    <source>
        <dbReference type="ARBA" id="ARBA00022475"/>
    </source>
</evidence>
<evidence type="ECO:0000256" key="9">
    <source>
        <dbReference type="SAM" id="Phobius"/>
    </source>
</evidence>